<dbReference type="AlphaFoldDB" id="A0A437RSE7"/>
<evidence type="ECO:0000259" key="3">
    <source>
        <dbReference type="Pfam" id="PF00326"/>
    </source>
</evidence>
<dbReference type="GO" id="GO:0006508">
    <property type="term" value="P:proteolysis"/>
    <property type="evidence" value="ECO:0007669"/>
    <property type="project" value="InterPro"/>
</dbReference>
<protein>
    <submittedName>
        <fullName evidence="4">S9 family peptidase</fullName>
    </submittedName>
</protein>
<gene>
    <name evidence="4" type="ORF">EOE66_03645</name>
</gene>
<dbReference type="PANTHER" id="PTHR42776">
    <property type="entry name" value="SERINE PEPTIDASE S9 FAMILY MEMBER"/>
    <property type="match status" value="1"/>
</dbReference>
<dbReference type="Gene3D" id="3.40.50.1820">
    <property type="entry name" value="alpha/beta hydrolase"/>
    <property type="match status" value="1"/>
</dbReference>
<proteinExistence type="predicted"/>
<keyword evidence="1" id="KW-0378">Hydrolase</keyword>
<evidence type="ECO:0000256" key="2">
    <source>
        <dbReference type="SAM" id="MobiDB-lite"/>
    </source>
</evidence>
<dbReference type="EMBL" id="SACR01000001">
    <property type="protein sequence ID" value="RVU49661.1"/>
    <property type="molecule type" value="Genomic_DNA"/>
</dbReference>
<dbReference type="InterPro" id="IPR011044">
    <property type="entry name" value="Quino_amine_DH_bsu"/>
</dbReference>
<keyword evidence="5" id="KW-1185">Reference proteome</keyword>
<evidence type="ECO:0000313" key="4">
    <source>
        <dbReference type="EMBL" id="RVU49661.1"/>
    </source>
</evidence>
<comment type="caution">
    <text evidence="4">The sequence shown here is derived from an EMBL/GenBank/DDBJ whole genome shotgun (WGS) entry which is preliminary data.</text>
</comment>
<dbReference type="InterPro" id="IPR029058">
    <property type="entry name" value="AB_hydrolase_fold"/>
</dbReference>
<dbReference type="InterPro" id="IPR011042">
    <property type="entry name" value="6-blade_b-propeller_TolB-like"/>
</dbReference>
<sequence length="702" mass="77650">MDKDVAPWAESTQEGGHGDRPSRELPVPRFNLRPRRLALALIGHARIVGAALTLCFTAGLPALAQTTPAALPVEAFFKPSALRAPELSPSGRWLAVLTSVPGKRVGFLFIDLEGGEAQRFIEAAPNADVMWFQWVNDDWLIFGLEEPGRTGSDRRGPGLMSMKRDGSESKQLIRRSYDAFVSGDDGPARRRALPANHSFVGLGTPGSREIIVEEWVFDVRGEYSHSNAMVLDVGTLAVRTMLKDAPRSTDVLLDNQGRARVLIDERDGQISMHWSEDGNAPWRLISKTPRFETGFWPSYVDDSGNLIVETDTGTGGELRRLDLATGKLAPEPLVATPGFEPNVRPRTAPGSGKVSGISLQVDARTTVWFEPAMQRIQAEIDAKLPGRVNLLSCRPCDKPKVVLIASYSDVMPGEFLIYRPEKGQLLALGPSRPDIDPRRMSRLEFHRTQARDKRDLPIWVTRPASANGKPAPAVVLVHGGPWVRGNEWEWSAQAQFLASRGYVVIEPEFRGSRGYGDDHFRAGFKQWGLTMQDDVTDALKFAVDKGWATPGKACIVGGSYGGYATLMGLAKDPDLYQCGVAFMAVADQRFMFSMHWSDVSTEGRKYGYGTLLGDPVKDEARFIATSPLEQAARIKAPLLLIHGKLDRRVPIQNGERMRDALLKNGKKVEWVTYDDEGHGFSLDANRIDFWRRVETFLGAHLK</sequence>
<dbReference type="Gene3D" id="2.120.10.30">
    <property type="entry name" value="TolB, C-terminal domain"/>
    <property type="match status" value="1"/>
</dbReference>
<feature type="region of interest" description="Disordered" evidence="2">
    <location>
        <begin position="1"/>
        <end position="26"/>
    </location>
</feature>
<dbReference type="GO" id="GO:0004252">
    <property type="term" value="F:serine-type endopeptidase activity"/>
    <property type="evidence" value="ECO:0007669"/>
    <property type="project" value="TreeGrafter"/>
</dbReference>
<organism evidence="4 5">
    <name type="scientific">Rubrivivax rivuli</name>
    <dbReference type="NCBI Taxonomy" id="1862385"/>
    <lineage>
        <taxon>Bacteria</taxon>
        <taxon>Pseudomonadati</taxon>
        <taxon>Pseudomonadota</taxon>
        <taxon>Betaproteobacteria</taxon>
        <taxon>Burkholderiales</taxon>
        <taxon>Sphaerotilaceae</taxon>
        <taxon>Rubrivivax</taxon>
    </lineage>
</organism>
<dbReference type="OrthoDB" id="4269629at2"/>
<dbReference type="InterPro" id="IPR001375">
    <property type="entry name" value="Peptidase_S9_cat"/>
</dbReference>
<name>A0A437RSE7_9BURK</name>
<dbReference type="SUPFAM" id="SSF50969">
    <property type="entry name" value="YVTN repeat-like/Quinoprotein amine dehydrogenase"/>
    <property type="match status" value="1"/>
</dbReference>
<evidence type="ECO:0000256" key="1">
    <source>
        <dbReference type="ARBA" id="ARBA00022801"/>
    </source>
</evidence>
<feature type="domain" description="Peptidase S9 prolyl oligopeptidase catalytic" evidence="3">
    <location>
        <begin position="488"/>
        <end position="702"/>
    </location>
</feature>
<dbReference type="PANTHER" id="PTHR42776:SF27">
    <property type="entry name" value="DIPEPTIDYL PEPTIDASE FAMILY MEMBER 6"/>
    <property type="match status" value="1"/>
</dbReference>
<reference evidence="4 5" key="1">
    <citation type="submission" date="2019-01" db="EMBL/GenBank/DDBJ databases">
        <authorList>
            <person name="Chen W.-M."/>
        </authorList>
    </citation>
    <scope>NUCLEOTIDE SEQUENCE [LARGE SCALE GENOMIC DNA]</scope>
    <source>
        <strain evidence="4 5">KYPY4</strain>
    </source>
</reference>
<dbReference type="Pfam" id="PF00326">
    <property type="entry name" value="Peptidase_S9"/>
    <property type="match status" value="1"/>
</dbReference>
<dbReference type="SUPFAM" id="SSF53474">
    <property type="entry name" value="alpha/beta-Hydrolases"/>
    <property type="match status" value="1"/>
</dbReference>
<accession>A0A437RSE7</accession>
<evidence type="ECO:0000313" key="5">
    <source>
        <dbReference type="Proteomes" id="UP000285575"/>
    </source>
</evidence>
<dbReference type="Proteomes" id="UP000285575">
    <property type="component" value="Unassembled WGS sequence"/>
</dbReference>